<evidence type="ECO:0000313" key="3">
    <source>
        <dbReference type="EMBL" id="AXY65040.1"/>
    </source>
</evidence>
<reference evidence="2 4" key="1">
    <citation type="submission" date="2018-03" db="EMBL/GenBank/DDBJ databases">
        <title>Genomics characterization of novel bacteriophages specific to non-O157 and O157 Shiga toxin-producing Escherichia coli (STEC) in non-fecal composts.</title>
        <authorList>
            <person name="Liao Y.-T."/>
            <person name="Sun X."/>
            <person name="Quintela I.A."/>
            <person name="Bridges D.F."/>
            <person name="Liu F."/>
            <person name="Zhang Y."/>
            <person name="Salvador A."/>
            <person name="Wu V.C.H."/>
        </authorList>
    </citation>
    <scope>NUCLEOTIDE SEQUENCE [LARGE SCALE GENOMIC DNA]</scope>
</reference>
<evidence type="ECO:0000313" key="4">
    <source>
        <dbReference type="Proteomes" id="UP000294705"/>
    </source>
</evidence>
<keyword evidence="1" id="KW-1133">Transmembrane helix</keyword>
<keyword evidence="1" id="KW-0812">Transmembrane</keyword>
<keyword evidence="1" id="KW-0472">Membrane</keyword>
<dbReference type="Proteomes" id="UP000294705">
    <property type="component" value="Segment"/>
</dbReference>
<evidence type="ECO:0000313" key="2">
    <source>
        <dbReference type="EMBL" id="AVZ45649.1"/>
    </source>
</evidence>
<protein>
    <submittedName>
        <fullName evidence="2">Uncharacterized protein</fullName>
    </submittedName>
</protein>
<evidence type="ECO:0000256" key="1">
    <source>
        <dbReference type="SAM" id="Phobius"/>
    </source>
</evidence>
<organism evidence="2 4">
    <name type="scientific">Escherichia phage vB_EcoM-Ro157lw</name>
    <dbReference type="NCBI Taxonomy" id="2144177"/>
    <lineage>
        <taxon>Viruses</taxon>
        <taxon>Duplodnaviria</taxon>
        <taxon>Heunggongvirae</taxon>
        <taxon>Uroviricota</taxon>
        <taxon>Caudoviricetes</taxon>
        <taxon>Lindbergviridae</taxon>
        <taxon>Wifcevirus</taxon>
        <taxon>Wifcevirus Ro157lw</taxon>
    </lineage>
</organism>
<sequence>MTYNNTLSNAFMVAAFPVVLPMALEVEKMCSRAVL</sequence>
<dbReference type="EMBL" id="MH051335">
    <property type="protein sequence ID" value="AVZ45649.1"/>
    <property type="molecule type" value="Genomic_DNA"/>
</dbReference>
<gene>
    <name evidence="3" type="ORF">vBEcoMRo157lw_00002</name>
    <name evidence="2" type="ORF">vBEcoMRo157lw_00104</name>
</gene>
<keyword evidence="4" id="KW-1185">Reference proteome</keyword>
<dbReference type="EMBL" id="MH051335">
    <property type="protein sequence ID" value="AXY65040.1"/>
    <property type="molecule type" value="Genomic_DNA"/>
</dbReference>
<proteinExistence type="predicted"/>
<name>A0A494RAV2_9CAUD</name>
<feature type="transmembrane region" description="Helical" evidence="1">
    <location>
        <begin position="6"/>
        <end position="24"/>
    </location>
</feature>
<accession>A0A494RAV2</accession>